<dbReference type="GO" id="GO:0016757">
    <property type="term" value="F:glycosyltransferase activity"/>
    <property type="evidence" value="ECO:0007669"/>
    <property type="project" value="InterPro"/>
</dbReference>
<dbReference type="Gene3D" id="3.40.50.2000">
    <property type="entry name" value="Glycogen Phosphorylase B"/>
    <property type="match status" value="2"/>
</dbReference>
<sequence length="374" mass="44512">MKKNFIYISICDFDTITTNGVTKKIYQQIKAFEILGYNVFYTGKLGDKFYIFNNDKKFYIMKSNNKYFNDMFIFYKKVTKWILENMDPGIVYVRHYGLNFYTNKMFYKLKQKGFMNVLEIPTYPYKKEYITSIKGNILYLQDFLFSKKIKKNIEFIINFNEYKEIYGIKSIPIENGICIEDYKQHENLNKSENKINLIAVASMRKWHGYDRLIQAIGEYYKTSNSKLDINFHIVGSGPEISKYKQISSKYNIDKNIIFYGELGGHKLDKLFDKCDIAIGSLGLYRIGLERVSTIKSKEYCARGIPFIYAYVEPKISEKEEFVLILENNDSKINMCDIIKFFERCKSIKKEYIREFAEKNLTWTKQYRKIFGRLE</sequence>
<evidence type="ECO:0000313" key="2">
    <source>
        <dbReference type="EMBL" id="SQB60694.1"/>
    </source>
</evidence>
<reference evidence="2 3" key="1">
    <citation type="submission" date="2018-06" db="EMBL/GenBank/DDBJ databases">
        <authorList>
            <consortium name="Pathogen Informatics"/>
            <person name="Doyle S."/>
        </authorList>
    </citation>
    <scope>NUCLEOTIDE SEQUENCE [LARGE SCALE GENOMIC DNA]</scope>
    <source>
        <strain evidence="2 3">NCTC10719</strain>
    </source>
</reference>
<feature type="domain" description="Glycosyl transferase family 1" evidence="1">
    <location>
        <begin position="183"/>
        <end position="278"/>
    </location>
</feature>
<keyword evidence="2" id="KW-0808">Transferase</keyword>
<evidence type="ECO:0000313" key="3">
    <source>
        <dbReference type="Proteomes" id="UP000249986"/>
    </source>
</evidence>
<dbReference type="InterPro" id="IPR001296">
    <property type="entry name" value="Glyco_trans_1"/>
</dbReference>
<proteinExistence type="predicted"/>
<dbReference type="Proteomes" id="UP000249986">
    <property type="component" value="Unassembled WGS sequence"/>
</dbReference>
<dbReference type="EMBL" id="UAWG01000019">
    <property type="protein sequence ID" value="SQB60694.1"/>
    <property type="molecule type" value="Genomic_DNA"/>
</dbReference>
<gene>
    <name evidence="2" type="ORF">NCTC10719_02349</name>
</gene>
<dbReference type="Pfam" id="PF00534">
    <property type="entry name" value="Glycos_transf_1"/>
    <property type="match status" value="1"/>
</dbReference>
<evidence type="ECO:0000259" key="1">
    <source>
        <dbReference type="Pfam" id="PF00534"/>
    </source>
</evidence>
<dbReference type="SUPFAM" id="SSF53756">
    <property type="entry name" value="UDP-Glycosyltransferase/glycogen phosphorylase"/>
    <property type="match status" value="1"/>
</dbReference>
<name>A0A2X2Y986_CLOPF</name>
<protein>
    <submittedName>
        <fullName evidence="2">Glycosyltransferase</fullName>
    </submittedName>
</protein>
<dbReference type="RefSeq" id="WP_111926825.1">
    <property type="nucleotide sequence ID" value="NZ_CATNYD010000001.1"/>
</dbReference>
<accession>A0A2X2Y986</accession>
<dbReference type="AlphaFoldDB" id="A0A2X2Y986"/>
<organism evidence="2 3">
    <name type="scientific">Clostridium perfringens</name>
    <dbReference type="NCBI Taxonomy" id="1502"/>
    <lineage>
        <taxon>Bacteria</taxon>
        <taxon>Bacillati</taxon>
        <taxon>Bacillota</taxon>
        <taxon>Clostridia</taxon>
        <taxon>Eubacteriales</taxon>
        <taxon>Clostridiaceae</taxon>
        <taxon>Clostridium</taxon>
    </lineage>
</organism>